<keyword evidence="2 8" id="KW-0808">Transferase</keyword>
<dbReference type="PANTHER" id="PTHR32057:SF14">
    <property type="entry name" value="PROTEIN ADENYLYLTRANSFERASE SELO, MITOCHONDRIAL"/>
    <property type="match status" value="1"/>
</dbReference>
<organism evidence="9 10">
    <name type="scientific">Cognatiluteimonas sedimenti</name>
    <dbReference type="NCBI Taxonomy" id="2927791"/>
    <lineage>
        <taxon>Bacteria</taxon>
        <taxon>Pseudomonadati</taxon>
        <taxon>Pseudomonadota</taxon>
        <taxon>Gammaproteobacteria</taxon>
        <taxon>Lysobacterales</taxon>
        <taxon>Lysobacteraceae</taxon>
        <taxon>Cognatiluteimonas</taxon>
    </lineage>
</organism>
<comment type="catalytic activity">
    <reaction evidence="8">
        <text>L-tyrosyl-[protein] + ATP = O-(5'-adenylyl)-L-tyrosyl-[protein] + diphosphate</text>
        <dbReference type="Rhea" id="RHEA:54288"/>
        <dbReference type="Rhea" id="RHEA-COMP:10136"/>
        <dbReference type="Rhea" id="RHEA-COMP:13846"/>
        <dbReference type="ChEBI" id="CHEBI:30616"/>
        <dbReference type="ChEBI" id="CHEBI:33019"/>
        <dbReference type="ChEBI" id="CHEBI:46858"/>
        <dbReference type="ChEBI" id="CHEBI:83624"/>
        <dbReference type="EC" id="2.7.7.108"/>
    </reaction>
</comment>
<name>A0ABT0A0T4_9GAMM</name>
<keyword evidence="7 8" id="KW-0460">Magnesium</keyword>
<comment type="caution">
    <text evidence="9">The sequence shown here is derived from an EMBL/GenBank/DDBJ whole genome shotgun (WGS) entry which is preliminary data.</text>
</comment>
<keyword evidence="3 8" id="KW-0548">Nucleotidyltransferase</keyword>
<evidence type="ECO:0000313" key="10">
    <source>
        <dbReference type="Proteomes" id="UP001165423"/>
    </source>
</evidence>
<dbReference type="EMBL" id="JALGCL010000001">
    <property type="protein sequence ID" value="MCJ0824589.1"/>
    <property type="molecule type" value="Genomic_DNA"/>
</dbReference>
<sequence>MDAASLRSAEPLRFDNAFVRELPGDPESGPRLRQVEGALWSAVAPTPVAAPRLLAHSREMAARLGLSEEAVASAGFARVFAGNVLLPGMQPFAANYGGHQFGHWAGQLGDGRAITLGESVNAAGERWELQLKGAGATPYSRSADGRAVLRSSIREFLCSEAMHHLGVPTTRALSLIGTGEAVVRDMFYDGHPRPEPGAIVCRVAPSFIRFGNFELPYSRGDIELLRRLVDFCIGRDFPHLRGKGEALYADWFGEVCERTAVTVAQWMRVGFVHGVMNTDNMSILGLTIDYGPYGWIDDYDPDWTPNTTDAGGRRYRFGWQPRIAHWNLSRLAQALSPLFPDAAALQGGLDRYAAAYAAADHDNIARKLGLAECREDDVGLMRELHGLLQSAEVDMTLFFRALADVDPLAPSLAHFAGAFYDDGKRAAARPAFDAWLSRYCVRLGDDPLDTAARRARMQAANPKYVLRNYLAQQAIDRAETGDHAGIAELLEVMRHPYDEQPGREAFAARRPEWARDRPGCSMLSCSS</sequence>
<keyword evidence="10" id="KW-1185">Reference proteome</keyword>
<comment type="catalytic activity">
    <reaction evidence="8">
        <text>L-seryl-[protein] + UTP = O-(5'-uridylyl)-L-seryl-[protein] + diphosphate</text>
        <dbReference type="Rhea" id="RHEA:64604"/>
        <dbReference type="Rhea" id="RHEA-COMP:9863"/>
        <dbReference type="Rhea" id="RHEA-COMP:16635"/>
        <dbReference type="ChEBI" id="CHEBI:29999"/>
        <dbReference type="ChEBI" id="CHEBI:33019"/>
        <dbReference type="ChEBI" id="CHEBI:46398"/>
        <dbReference type="ChEBI" id="CHEBI:156051"/>
    </reaction>
</comment>
<evidence type="ECO:0000256" key="4">
    <source>
        <dbReference type="ARBA" id="ARBA00022723"/>
    </source>
</evidence>
<feature type="binding site" evidence="8">
    <location>
        <position position="202"/>
    </location>
    <ligand>
        <name>ATP</name>
        <dbReference type="ChEBI" id="CHEBI:30616"/>
    </ligand>
</feature>
<comment type="catalytic activity">
    <reaction evidence="8">
        <text>L-seryl-[protein] + ATP = 3-O-(5'-adenylyl)-L-seryl-[protein] + diphosphate</text>
        <dbReference type="Rhea" id="RHEA:58120"/>
        <dbReference type="Rhea" id="RHEA-COMP:9863"/>
        <dbReference type="Rhea" id="RHEA-COMP:15073"/>
        <dbReference type="ChEBI" id="CHEBI:29999"/>
        <dbReference type="ChEBI" id="CHEBI:30616"/>
        <dbReference type="ChEBI" id="CHEBI:33019"/>
        <dbReference type="ChEBI" id="CHEBI:142516"/>
        <dbReference type="EC" id="2.7.7.108"/>
    </reaction>
</comment>
<proteinExistence type="inferred from homology"/>
<gene>
    <name evidence="8" type="primary">ydiU</name>
    <name evidence="8" type="synonym">selO</name>
    <name evidence="9" type="ORF">MQC88_01205</name>
</gene>
<dbReference type="InterPro" id="IPR003846">
    <property type="entry name" value="SelO"/>
</dbReference>
<dbReference type="EC" id="2.7.7.-" evidence="8"/>
<evidence type="ECO:0000256" key="2">
    <source>
        <dbReference type="ARBA" id="ARBA00022679"/>
    </source>
</evidence>
<comment type="catalytic activity">
    <reaction evidence="8">
        <text>L-tyrosyl-[protein] + UTP = O-(5'-uridylyl)-L-tyrosyl-[protein] + diphosphate</text>
        <dbReference type="Rhea" id="RHEA:83887"/>
        <dbReference type="Rhea" id="RHEA-COMP:10136"/>
        <dbReference type="Rhea" id="RHEA-COMP:20238"/>
        <dbReference type="ChEBI" id="CHEBI:33019"/>
        <dbReference type="ChEBI" id="CHEBI:46398"/>
        <dbReference type="ChEBI" id="CHEBI:46858"/>
        <dbReference type="ChEBI" id="CHEBI:90602"/>
    </reaction>
</comment>
<feature type="binding site" evidence="8">
    <location>
        <position position="280"/>
    </location>
    <ligand>
        <name>Mg(2+)</name>
        <dbReference type="ChEBI" id="CHEBI:18420"/>
    </ligand>
</feature>
<dbReference type="Pfam" id="PF02696">
    <property type="entry name" value="SelO"/>
    <property type="match status" value="1"/>
</dbReference>
<protein>
    <recommendedName>
        <fullName evidence="8">Protein nucleotidyltransferase YdiU</fullName>
        <ecNumber evidence="8">2.7.7.-</ecNumber>
    </recommendedName>
    <alternativeName>
        <fullName evidence="8">Protein adenylyltransferase YdiU</fullName>
        <ecNumber evidence="8">2.7.7.108</ecNumber>
    </alternativeName>
    <alternativeName>
        <fullName evidence="8">Protein uridylyltransferase YdiU</fullName>
        <ecNumber evidence="8">2.7.7.-</ecNumber>
    </alternativeName>
</protein>
<dbReference type="NCBIfam" id="NF000658">
    <property type="entry name" value="PRK00029.1"/>
    <property type="match status" value="1"/>
</dbReference>
<evidence type="ECO:0000256" key="5">
    <source>
        <dbReference type="ARBA" id="ARBA00022741"/>
    </source>
</evidence>
<comment type="catalytic activity">
    <reaction evidence="8">
        <text>L-histidyl-[protein] + UTP = N(tele)-(5'-uridylyl)-L-histidyl-[protein] + diphosphate</text>
        <dbReference type="Rhea" id="RHEA:83891"/>
        <dbReference type="Rhea" id="RHEA-COMP:9745"/>
        <dbReference type="Rhea" id="RHEA-COMP:20239"/>
        <dbReference type="ChEBI" id="CHEBI:29979"/>
        <dbReference type="ChEBI" id="CHEBI:33019"/>
        <dbReference type="ChEBI" id="CHEBI:46398"/>
        <dbReference type="ChEBI" id="CHEBI:233474"/>
    </reaction>
</comment>
<keyword evidence="4 8" id="KW-0479">Metal-binding</keyword>
<comment type="catalytic activity">
    <reaction evidence="8">
        <text>L-threonyl-[protein] + ATP = 3-O-(5'-adenylyl)-L-threonyl-[protein] + diphosphate</text>
        <dbReference type="Rhea" id="RHEA:54292"/>
        <dbReference type="Rhea" id="RHEA-COMP:11060"/>
        <dbReference type="Rhea" id="RHEA-COMP:13847"/>
        <dbReference type="ChEBI" id="CHEBI:30013"/>
        <dbReference type="ChEBI" id="CHEBI:30616"/>
        <dbReference type="ChEBI" id="CHEBI:33019"/>
        <dbReference type="ChEBI" id="CHEBI:138113"/>
        <dbReference type="EC" id="2.7.7.108"/>
    </reaction>
</comment>
<comment type="cofactor">
    <cofactor evidence="8">
        <name>Mg(2+)</name>
        <dbReference type="ChEBI" id="CHEBI:18420"/>
    </cofactor>
    <cofactor evidence="8">
        <name>Mn(2+)</name>
        <dbReference type="ChEBI" id="CHEBI:29035"/>
    </cofactor>
</comment>
<feature type="binding site" evidence="8">
    <location>
        <position position="209"/>
    </location>
    <ligand>
        <name>ATP</name>
        <dbReference type="ChEBI" id="CHEBI:30616"/>
    </ligand>
</feature>
<feature type="binding site" evidence="8">
    <location>
        <position position="145"/>
    </location>
    <ligand>
        <name>ATP</name>
        <dbReference type="ChEBI" id="CHEBI:30616"/>
    </ligand>
</feature>
<feature type="binding site" evidence="8">
    <location>
        <position position="109"/>
    </location>
    <ligand>
        <name>ATP</name>
        <dbReference type="ChEBI" id="CHEBI:30616"/>
    </ligand>
</feature>
<dbReference type="RefSeq" id="WP_243318470.1">
    <property type="nucleotide sequence ID" value="NZ_JALGCL010000001.1"/>
</dbReference>
<feature type="active site" description="Proton acceptor" evidence="8">
    <location>
        <position position="279"/>
    </location>
</feature>
<feature type="binding site" evidence="8">
    <location>
        <position position="112"/>
    </location>
    <ligand>
        <name>ATP</name>
        <dbReference type="ChEBI" id="CHEBI:30616"/>
    </ligand>
</feature>
<comment type="function">
    <text evidence="8">Nucleotidyltransferase involved in the post-translational modification of proteins. It can catalyze the addition of adenosine monophosphate (AMP) or uridine monophosphate (UMP) to a protein, resulting in modifications known as AMPylation and UMPylation.</text>
</comment>
<feature type="binding site" evidence="8">
    <location>
        <position position="132"/>
    </location>
    <ligand>
        <name>ATP</name>
        <dbReference type="ChEBI" id="CHEBI:30616"/>
    </ligand>
</feature>
<evidence type="ECO:0000256" key="3">
    <source>
        <dbReference type="ARBA" id="ARBA00022695"/>
    </source>
</evidence>
<dbReference type="Proteomes" id="UP001165423">
    <property type="component" value="Unassembled WGS sequence"/>
</dbReference>
<keyword evidence="5 8" id="KW-0547">Nucleotide-binding</keyword>
<dbReference type="PANTHER" id="PTHR32057">
    <property type="entry name" value="PROTEIN ADENYLYLTRANSFERASE SELO, MITOCHONDRIAL"/>
    <property type="match status" value="1"/>
</dbReference>
<evidence type="ECO:0000256" key="1">
    <source>
        <dbReference type="ARBA" id="ARBA00009747"/>
    </source>
</evidence>
<feature type="binding site" evidence="8">
    <location>
        <position position="111"/>
    </location>
    <ligand>
        <name>ATP</name>
        <dbReference type="ChEBI" id="CHEBI:30616"/>
    </ligand>
</feature>
<feature type="binding site" evidence="8">
    <location>
        <position position="289"/>
    </location>
    <ligand>
        <name>ATP</name>
        <dbReference type="ChEBI" id="CHEBI:30616"/>
    </ligand>
</feature>
<keyword evidence="8" id="KW-0464">Manganese</keyword>
<reference evidence="9 10" key="1">
    <citation type="submission" date="2022-03" db="EMBL/GenBank/DDBJ databases">
        <title>Luteimonas soily sp. nov., a novel bacterium isolated from the soil.</title>
        <authorList>
            <person name="Zhang X."/>
        </authorList>
    </citation>
    <scope>NUCLEOTIDE SEQUENCE [LARGE SCALE GENOMIC DNA]</scope>
    <source>
        <strain evidence="9 10">50</strain>
    </source>
</reference>
<evidence type="ECO:0000256" key="7">
    <source>
        <dbReference type="ARBA" id="ARBA00022842"/>
    </source>
</evidence>
<accession>A0ABT0A0T4</accession>
<feature type="binding site" evidence="8">
    <location>
        <position position="144"/>
    </location>
    <ligand>
        <name>ATP</name>
        <dbReference type="ChEBI" id="CHEBI:30616"/>
    </ligand>
</feature>
<dbReference type="EC" id="2.7.7.108" evidence="8"/>
<feature type="binding site" evidence="8">
    <location>
        <position position="289"/>
    </location>
    <ligand>
        <name>Mg(2+)</name>
        <dbReference type="ChEBI" id="CHEBI:18420"/>
    </ligand>
</feature>
<evidence type="ECO:0000256" key="8">
    <source>
        <dbReference type="HAMAP-Rule" id="MF_00692"/>
    </source>
</evidence>
<dbReference type="HAMAP" id="MF_00692">
    <property type="entry name" value="SelO"/>
    <property type="match status" value="1"/>
</dbReference>
<comment type="similarity">
    <text evidence="1 8">Belongs to the SELO family.</text>
</comment>
<keyword evidence="6 8" id="KW-0067">ATP-binding</keyword>
<evidence type="ECO:0000313" key="9">
    <source>
        <dbReference type="EMBL" id="MCJ0824589.1"/>
    </source>
</evidence>
<evidence type="ECO:0000256" key="6">
    <source>
        <dbReference type="ARBA" id="ARBA00022840"/>
    </source>
</evidence>